<dbReference type="InterPro" id="IPR008948">
    <property type="entry name" value="L-Aspartase-like"/>
</dbReference>
<gene>
    <name evidence="4" type="ordered locus">Adeh_2602</name>
</gene>
<dbReference type="OrthoDB" id="9802809at2"/>
<dbReference type="FunFam" id="1.10.275.10:FF:000001">
    <property type="entry name" value="Fumarate hydratase, mitochondrial"/>
    <property type="match status" value="1"/>
</dbReference>
<dbReference type="Gene3D" id="1.20.200.10">
    <property type="entry name" value="Fumarase/aspartase (Central domain)"/>
    <property type="match status" value="1"/>
</dbReference>
<dbReference type="Pfam" id="PF10415">
    <property type="entry name" value="FumaraseC_C"/>
    <property type="match status" value="1"/>
</dbReference>
<dbReference type="SUPFAM" id="SSF48557">
    <property type="entry name" value="L-aspartase-like"/>
    <property type="match status" value="1"/>
</dbReference>
<evidence type="ECO:0000313" key="5">
    <source>
        <dbReference type="Proteomes" id="UP000001935"/>
    </source>
</evidence>
<dbReference type="Gene3D" id="1.10.275.10">
    <property type="entry name" value="Fumarase/aspartase (N-terminal domain)"/>
    <property type="match status" value="1"/>
</dbReference>
<dbReference type="GO" id="GO:0008797">
    <property type="term" value="F:aspartate ammonia-lyase activity"/>
    <property type="evidence" value="ECO:0007669"/>
    <property type="project" value="TreeGrafter"/>
</dbReference>
<dbReference type="KEGG" id="ade:Adeh_2602"/>
<dbReference type="PROSITE" id="PS00163">
    <property type="entry name" value="FUMARATE_LYASES"/>
    <property type="match status" value="1"/>
</dbReference>
<reference evidence="4" key="1">
    <citation type="submission" date="2006-01" db="EMBL/GenBank/DDBJ databases">
        <title>Complete sequence of Anaeromyxobacter dehalogenans 2CP-C.</title>
        <authorList>
            <consortium name="US DOE Joint Genome Institute"/>
            <person name="Copeland A."/>
            <person name="Lucas S."/>
            <person name="Lapidus A."/>
            <person name="Barry K."/>
            <person name="Detter J.C."/>
            <person name="Glavina T."/>
            <person name="Hammon N."/>
            <person name="Israni S."/>
            <person name="Pitluck S."/>
            <person name="Brettin T."/>
            <person name="Bruce D."/>
            <person name="Han C."/>
            <person name="Tapia R."/>
            <person name="Gilna P."/>
            <person name="Kiss H."/>
            <person name="Schmutz J."/>
            <person name="Larimer F."/>
            <person name="Land M."/>
            <person name="Kyrpides N."/>
            <person name="Anderson I."/>
            <person name="Sanford R.A."/>
            <person name="Ritalahti K.M."/>
            <person name="Thomas H.S."/>
            <person name="Kirby J.R."/>
            <person name="Zhulin I.B."/>
            <person name="Loeffler F.E."/>
            <person name="Richardson P."/>
        </authorList>
    </citation>
    <scope>NUCLEOTIDE SEQUENCE</scope>
    <source>
        <strain evidence="4">2CP-C</strain>
    </source>
</reference>
<dbReference type="Proteomes" id="UP000001935">
    <property type="component" value="Chromosome"/>
</dbReference>
<dbReference type="eggNOG" id="COG0114">
    <property type="taxonomic scope" value="Bacteria"/>
</dbReference>
<dbReference type="PANTHER" id="PTHR42696">
    <property type="entry name" value="ASPARTATE AMMONIA-LYASE"/>
    <property type="match status" value="1"/>
</dbReference>
<feature type="domain" description="Fumarate lyase N-terminal" evidence="2">
    <location>
        <begin position="23"/>
        <end position="351"/>
    </location>
</feature>
<dbReference type="RefSeq" id="WP_011421654.1">
    <property type="nucleotide sequence ID" value="NC_007760.1"/>
</dbReference>
<dbReference type="GO" id="GO:0004333">
    <property type="term" value="F:fumarate hydratase activity"/>
    <property type="evidence" value="ECO:0007669"/>
    <property type="project" value="UniProtKB-EC"/>
</dbReference>
<proteinExistence type="predicted"/>
<sequence length="475" mass="49879">MARQPRARAARGARTRIERDTMGEMTVPATALYGAQTARAVENFPVSGLRAHPAFVDATVRIKLAAARTNAGLGLLPRRKARAIEQAAREVLAGRHRDQFVVDVYQAGAGTSHNMNVNEVLANRACELLGGRRGDRALVDPNDDVNMAQSTNDVVPTAIRLAALELAPEVIAALSALAGTFDAKARAWDGVVKSGRTHLMDATPIRLGQEVSGWAAALGAAAGRVRDALPELSVLGLGGTAVGTGLNADARYRPRVVQELERLTGVPLTPAPNPFYAMQSLAPFVALSGALRTAALELLRIGGDVRLLGSGPNTGLGELRLPPVQPGSSIMPGKVNPSMAEMLAMVSYQVVALDGAVAWAASGGQLELNVMMPLVAFDLCHALDILARAVRAFDARCARGLEADRERARHYAERTVSLATALAPRLGYAAAAEIVKASVATGRSIVDLAVERGGLTPAQARRALDAARLTRPGRG</sequence>
<dbReference type="GO" id="GO:0006531">
    <property type="term" value="P:aspartate metabolic process"/>
    <property type="evidence" value="ECO:0007669"/>
    <property type="project" value="TreeGrafter"/>
</dbReference>
<dbReference type="Pfam" id="PF00206">
    <property type="entry name" value="Lyase_1"/>
    <property type="match status" value="1"/>
</dbReference>
<evidence type="ECO:0000256" key="1">
    <source>
        <dbReference type="ARBA" id="ARBA00023239"/>
    </source>
</evidence>
<dbReference type="EMBL" id="CP000251">
    <property type="protein sequence ID" value="ABC82372.1"/>
    <property type="molecule type" value="Genomic_DNA"/>
</dbReference>
<dbReference type="InterPro" id="IPR018951">
    <property type="entry name" value="Fumarase_C_C"/>
</dbReference>
<dbReference type="PANTHER" id="PTHR42696:SF2">
    <property type="entry name" value="ASPARTATE AMMONIA-LYASE"/>
    <property type="match status" value="1"/>
</dbReference>
<dbReference type="HOGENOM" id="CLU_021594_4_1_7"/>
<organism evidence="4 5">
    <name type="scientific">Anaeromyxobacter dehalogenans (strain 2CP-C)</name>
    <dbReference type="NCBI Taxonomy" id="290397"/>
    <lineage>
        <taxon>Bacteria</taxon>
        <taxon>Pseudomonadati</taxon>
        <taxon>Myxococcota</taxon>
        <taxon>Myxococcia</taxon>
        <taxon>Myxococcales</taxon>
        <taxon>Cystobacterineae</taxon>
        <taxon>Anaeromyxobacteraceae</taxon>
        <taxon>Anaeromyxobacter</taxon>
    </lineage>
</organism>
<accession>Q2IL41</accession>
<keyword evidence="1 4" id="KW-0456">Lyase</keyword>
<dbReference type="STRING" id="290397.Adeh_2602"/>
<evidence type="ECO:0000259" key="3">
    <source>
        <dbReference type="Pfam" id="PF10415"/>
    </source>
</evidence>
<dbReference type="NCBIfam" id="NF008909">
    <property type="entry name" value="PRK12273.1"/>
    <property type="match status" value="1"/>
</dbReference>
<dbReference type="FunFam" id="1.20.200.10:FF:000001">
    <property type="entry name" value="Fumarate hydratase, mitochondrial"/>
    <property type="match status" value="1"/>
</dbReference>
<evidence type="ECO:0000313" key="4">
    <source>
        <dbReference type="EMBL" id="ABC82372.1"/>
    </source>
</evidence>
<dbReference type="InterPro" id="IPR024083">
    <property type="entry name" value="Fumarase/histidase_N"/>
</dbReference>
<name>Q2IL41_ANADE</name>
<dbReference type="InterPro" id="IPR051546">
    <property type="entry name" value="Aspartate_Ammonia-Lyase"/>
</dbReference>
<protein>
    <submittedName>
        <fullName evidence="4">Fumarase</fullName>
        <ecNumber evidence="4">4.2.1.2</ecNumber>
    </submittedName>
</protein>
<dbReference type="InterPro" id="IPR022761">
    <property type="entry name" value="Fumarate_lyase_N"/>
</dbReference>
<evidence type="ECO:0000259" key="2">
    <source>
        <dbReference type="Pfam" id="PF00206"/>
    </source>
</evidence>
<dbReference type="EC" id="4.2.1.2" evidence="4"/>
<feature type="domain" description="Fumarase C C-terminal" evidence="3">
    <location>
        <begin position="418"/>
        <end position="471"/>
    </location>
</feature>
<dbReference type="GO" id="GO:0005829">
    <property type="term" value="C:cytosol"/>
    <property type="evidence" value="ECO:0007669"/>
    <property type="project" value="TreeGrafter"/>
</dbReference>
<dbReference type="AlphaFoldDB" id="Q2IL41"/>
<dbReference type="PRINTS" id="PR00149">
    <property type="entry name" value="FUMRATELYASE"/>
</dbReference>
<dbReference type="PRINTS" id="PR00145">
    <property type="entry name" value="ARGSUCLYASE"/>
</dbReference>
<dbReference type="InterPro" id="IPR020557">
    <property type="entry name" value="Fumarate_lyase_CS"/>
</dbReference>
<dbReference type="InterPro" id="IPR000362">
    <property type="entry name" value="Fumarate_lyase_fam"/>
</dbReference>
<dbReference type="Gene3D" id="1.10.40.30">
    <property type="entry name" value="Fumarase/aspartase (C-terminal domain)"/>
    <property type="match status" value="1"/>
</dbReference>
<dbReference type="GO" id="GO:0006099">
    <property type="term" value="P:tricarboxylic acid cycle"/>
    <property type="evidence" value="ECO:0007669"/>
    <property type="project" value="InterPro"/>
</dbReference>